<protein>
    <submittedName>
        <fullName evidence="3">Putative secreted protein</fullName>
    </submittedName>
</protein>
<feature type="compositionally biased region" description="Basic and acidic residues" evidence="1">
    <location>
        <begin position="106"/>
        <end position="123"/>
    </location>
</feature>
<feature type="region of interest" description="Disordered" evidence="1">
    <location>
        <begin position="100"/>
        <end position="123"/>
    </location>
</feature>
<accession>A0A2M4DIR4</accession>
<feature type="signal peptide" evidence="2">
    <location>
        <begin position="1"/>
        <end position="16"/>
    </location>
</feature>
<feature type="compositionally biased region" description="Basic and acidic residues" evidence="1">
    <location>
        <begin position="32"/>
        <end position="41"/>
    </location>
</feature>
<evidence type="ECO:0000256" key="2">
    <source>
        <dbReference type="SAM" id="SignalP"/>
    </source>
</evidence>
<sequence>MFMMVCLVVLPHWASQQPSLSCSLSLALSSNRSEKDGETTHVSHSRTANRAVTYGDMLRGTRWGGGGGGGDRRKQRRATAQSTKACWVAAAAAAAESKLVSQSVNEGKRINCESVRERDRDGR</sequence>
<keyword evidence="2" id="KW-0732">Signal</keyword>
<dbReference type="EMBL" id="GGFL01013221">
    <property type="protein sequence ID" value="MBW77399.1"/>
    <property type="molecule type" value="Transcribed_RNA"/>
</dbReference>
<evidence type="ECO:0000313" key="3">
    <source>
        <dbReference type="EMBL" id="MBW77399.1"/>
    </source>
</evidence>
<organism evidence="3">
    <name type="scientific">Anopheles darlingi</name>
    <name type="common">Mosquito</name>
    <dbReference type="NCBI Taxonomy" id="43151"/>
    <lineage>
        <taxon>Eukaryota</taxon>
        <taxon>Metazoa</taxon>
        <taxon>Ecdysozoa</taxon>
        <taxon>Arthropoda</taxon>
        <taxon>Hexapoda</taxon>
        <taxon>Insecta</taxon>
        <taxon>Pterygota</taxon>
        <taxon>Neoptera</taxon>
        <taxon>Endopterygota</taxon>
        <taxon>Diptera</taxon>
        <taxon>Nematocera</taxon>
        <taxon>Culicoidea</taxon>
        <taxon>Culicidae</taxon>
        <taxon>Anophelinae</taxon>
        <taxon>Anopheles</taxon>
    </lineage>
</organism>
<feature type="region of interest" description="Disordered" evidence="1">
    <location>
        <begin position="32"/>
        <end position="79"/>
    </location>
</feature>
<feature type="chain" id="PRO_5014818156" evidence="2">
    <location>
        <begin position="17"/>
        <end position="123"/>
    </location>
</feature>
<evidence type="ECO:0000256" key="1">
    <source>
        <dbReference type="SAM" id="MobiDB-lite"/>
    </source>
</evidence>
<dbReference type="AlphaFoldDB" id="A0A2M4DIR4"/>
<proteinExistence type="predicted"/>
<reference evidence="3" key="1">
    <citation type="submission" date="2018-01" db="EMBL/GenBank/DDBJ databases">
        <title>An insight into the sialome of Amazonian anophelines.</title>
        <authorList>
            <person name="Ribeiro J.M."/>
            <person name="Scarpassa V."/>
            <person name="Calvo E."/>
        </authorList>
    </citation>
    <scope>NUCLEOTIDE SEQUENCE</scope>
</reference>
<name>A0A2M4DIR4_ANODA</name>